<feature type="transmembrane region" description="Helical" evidence="12">
    <location>
        <begin position="66"/>
        <end position="86"/>
    </location>
</feature>
<dbReference type="GO" id="GO:0005886">
    <property type="term" value="C:plasma membrane"/>
    <property type="evidence" value="ECO:0007669"/>
    <property type="project" value="UniProtKB-SubCell"/>
</dbReference>
<evidence type="ECO:0000256" key="11">
    <source>
        <dbReference type="SAM" id="MobiDB-lite"/>
    </source>
</evidence>
<evidence type="ECO:0000256" key="10">
    <source>
        <dbReference type="ARBA" id="ARBA00039918"/>
    </source>
</evidence>
<evidence type="ECO:0000256" key="2">
    <source>
        <dbReference type="ARBA" id="ARBA00008240"/>
    </source>
</evidence>
<feature type="transmembrane region" description="Helical" evidence="12">
    <location>
        <begin position="365"/>
        <end position="389"/>
    </location>
</feature>
<evidence type="ECO:0000256" key="5">
    <source>
        <dbReference type="ARBA" id="ARBA00022692"/>
    </source>
</evidence>
<proteinExistence type="inferred from homology"/>
<keyword evidence="8 12" id="KW-0472">Membrane</keyword>
<name>A0A3D4SYI2_9CORY</name>
<dbReference type="InterPro" id="IPR036259">
    <property type="entry name" value="MFS_trans_sf"/>
</dbReference>
<reference evidence="14 15" key="1">
    <citation type="journal article" date="2018" name="Nat. Biotechnol.">
        <title>A standardized bacterial taxonomy based on genome phylogeny substantially revises the tree of life.</title>
        <authorList>
            <person name="Parks D.H."/>
            <person name="Chuvochina M."/>
            <person name="Waite D.W."/>
            <person name="Rinke C."/>
            <person name="Skarshewski A."/>
            <person name="Chaumeil P.A."/>
            <person name="Hugenholtz P."/>
        </authorList>
    </citation>
    <scope>NUCLEOTIDE SEQUENCE [LARGE SCALE GENOMIC DNA]</scope>
    <source>
        <strain evidence="14">UBA11247</strain>
    </source>
</reference>
<keyword evidence="3" id="KW-0813">Transport</keyword>
<feature type="compositionally biased region" description="Acidic residues" evidence="11">
    <location>
        <begin position="492"/>
        <end position="507"/>
    </location>
</feature>
<dbReference type="FunFam" id="1.20.1250.20:FF:000001">
    <property type="entry name" value="Dicarboxylate MFS transporter"/>
    <property type="match status" value="1"/>
</dbReference>
<dbReference type="Pfam" id="PF00083">
    <property type="entry name" value="Sugar_tr"/>
    <property type="match status" value="1"/>
</dbReference>
<gene>
    <name evidence="14" type="ORF">DIW82_06025</name>
</gene>
<dbReference type="Proteomes" id="UP000261739">
    <property type="component" value="Unassembled WGS sequence"/>
</dbReference>
<evidence type="ECO:0000256" key="3">
    <source>
        <dbReference type="ARBA" id="ARBA00022448"/>
    </source>
</evidence>
<sequence>MSDNGTPSTLVRERDIHVVDQKKMKKALRATLLGNFMEWYDIGVFSYVMTYITLHFFPLPAPWDGLASFATLAVTFLVRPLGGLILGPIGDRIGRKKILAFTIIMMSLGTFLIGCLPTYQQIGVLAPILLILLKFVQGFSTGGEYAGAATFIAEYSSDKRRGFWGSFLDLGSYLGFAASAGLVTILELATSDAQMESWGWRIAFWVALPLGLIGLYMRSNIDESHAFEVVQESRETKSGAAVARGEAPTTAADTSMKTQVSYLFRHFWPQILMGSALVMCAQVVGYALTTFMPTYLTDTLGYDTTHGNALLVPVLIIVSVGLPIFGSISDRIGRRPVMITGCIVGVVLAIPAFSLMMMGSTWSTLAGLMIIGVIMMFQVSIQASALPSLFPTASRYTAMGLMFNIAVGLFGGTTGFVITALQSILGTDYAGAYYIMFACVVGGIGVFCMKESAGRNLLGSMPVVDEKHEVKEVIATLEENEKYDLSTMPIEDYADSGDRDDDEDTEGTGDRSGKESV</sequence>
<comment type="similarity">
    <text evidence="2">Belongs to the major facilitator superfamily. Metabolite:H+ Symporter (MHS) family (TC 2.A.1.6) family.</text>
</comment>
<protein>
    <recommendedName>
        <fullName evidence="10">Putative proline/betaine transporter</fullName>
    </recommendedName>
</protein>
<feature type="transmembrane region" description="Helical" evidence="12">
    <location>
        <begin position="337"/>
        <end position="359"/>
    </location>
</feature>
<evidence type="ECO:0000313" key="14">
    <source>
        <dbReference type="EMBL" id="HCT14348.1"/>
    </source>
</evidence>
<dbReference type="STRING" id="863239.GCA_000213935_01346"/>
<comment type="caution">
    <text evidence="14">The sequence shown here is derived from an EMBL/GenBank/DDBJ whole genome shotgun (WGS) entry which is preliminary data.</text>
</comment>
<feature type="transmembrane region" description="Helical" evidence="12">
    <location>
        <begin position="98"/>
        <end position="119"/>
    </location>
</feature>
<dbReference type="InterPro" id="IPR005828">
    <property type="entry name" value="MFS_sugar_transport-like"/>
</dbReference>
<dbReference type="Gene3D" id="1.20.1250.20">
    <property type="entry name" value="MFS general substrate transporter like domains"/>
    <property type="match status" value="2"/>
</dbReference>
<feature type="domain" description="Major facilitator superfamily (MFS) profile" evidence="13">
    <location>
        <begin position="27"/>
        <end position="454"/>
    </location>
</feature>
<feature type="transmembrane region" description="Helical" evidence="12">
    <location>
        <begin position="401"/>
        <end position="425"/>
    </location>
</feature>
<feature type="transmembrane region" description="Helical" evidence="12">
    <location>
        <begin position="308"/>
        <end position="325"/>
    </location>
</feature>
<feature type="transmembrane region" description="Helical" evidence="12">
    <location>
        <begin position="125"/>
        <end position="146"/>
    </location>
</feature>
<feature type="transmembrane region" description="Helical" evidence="12">
    <location>
        <begin position="267"/>
        <end position="288"/>
    </location>
</feature>
<dbReference type="AlphaFoldDB" id="A0A3D4SYI2"/>
<evidence type="ECO:0000256" key="4">
    <source>
        <dbReference type="ARBA" id="ARBA00022475"/>
    </source>
</evidence>
<keyword evidence="4" id="KW-1003">Cell membrane</keyword>
<dbReference type="InterPro" id="IPR051084">
    <property type="entry name" value="H+-coupled_symporters"/>
</dbReference>
<accession>A0A3D4SYI2</accession>
<evidence type="ECO:0000259" key="13">
    <source>
        <dbReference type="PROSITE" id="PS50850"/>
    </source>
</evidence>
<evidence type="ECO:0000256" key="12">
    <source>
        <dbReference type="SAM" id="Phobius"/>
    </source>
</evidence>
<comment type="function">
    <text evidence="9">May be a proton symporter involved in the uptake of osmolytes such as proline and glycine betaine.</text>
</comment>
<dbReference type="PANTHER" id="PTHR43528:SF1">
    <property type="entry name" value="ALPHA-KETOGLUTARATE PERMEASE"/>
    <property type="match status" value="1"/>
</dbReference>
<dbReference type="GO" id="GO:0015293">
    <property type="term" value="F:symporter activity"/>
    <property type="evidence" value="ECO:0007669"/>
    <property type="project" value="UniProtKB-KW"/>
</dbReference>
<feature type="transmembrane region" description="Helical" evidence="12">
    <location>
        <begin position="167"/>
        <end position="186"/>
    </location>
</feature>
<comment type="subcellular location">
    <subcellularLocation>
        <location evidence="1">Cell membrane</location>
        <topology evidence="1">Multi-pass membrane protein</topology>
    </subcellularLocation>
</comment>
<dbReference type="SUPFAM" id="SSF103473">
    <property type="entry name" value="MFS general substrate transporter"/>
    <property type="match status" value="1"/>
</dbReference>
<dbReference type="RefSeq" id="WP_273051579.1">
    <property type="nucleotide sequence ID" value="NZ_DAITTW010000077.1"/>
</dbReference>
<dbReference type="InterPro" id="IPR020846">
    <property type="entry name" value="MFS_dom"/>
</dbReference>
<evidence type="ECO:0000256" key="6">
    <source>
        <dbReference type="ARBA" id="ARBA00022847"/>
    </source>
</evidence>
<keyword evidence="5 12" id="KW-0812">Transmembrane</keyword>
<evidence type="ECO:0000256" key="8">
    <source>
        <dbReference type="ARBA" id="ARBA00023136"/>
    </source>
</evidence>
<feature type="transmembrane region" description="Helical" evidence="12">
    <location>
        <begin position="198"/>
        <end position="217"/>
    </location>
</feature>
<feature type="transmembrane region" description="Helical" evidence="12">
    <location>
        <begin position="32"/>
        <end position="54"/>
    </location>
</feature>
<feature type="region of interest" description="Disordered" evidence="11">
    <location>
        <begin position="485"/>
        <end position="517"/>
    </location>
</feature>
<dbReference type="EMBL" id="DQID01000161">
    <property type="protein sequence ID" value="HCT14348.1"/>
    <property type="molecule type" value="Genomic_DNA"/>
</dbReference>
<keyword evidence="6" id="KW-0769">Symport</keyword>
<feature type="compositionally biased region" description="Basic and acidic residues" evidence="11">
    <location>
        <begin position="508"/>
        <end position="517"/>
    </location>
</feature>
<evidence type="ECO:0000256" key="9">
    <source>
        <dbReference type="ARBA" id="ARBA00037295"/>
    </source>
</evidence>
<dbReference type="PANTHER" id="PTHR43528">
    <property type="entry name" value="ALPHA-KETOGLUTARATE PERMEASE"/>
    <property type="match status" value="1"/>
</dbReference>
<dbReference type="PROSITE" id="PS00217">
    <property type="entry name" value="SUGAR_TRANSPORT_2"/>
    <property type="match status" value="1"/>
</dbReference>
<dbReference type="InterPro" id="IPR005829">
    <property type="entry name" value="Sugar_transporter_CS"/>
</dbReference>
<evidence type="ECO:0000256" key="1">
    <source>
        <dbReference type="ARBA" id="ARBA00004651"/>
    </source>
</evidence>
<dbReference type="PROSITE" id="PS50850">
    <property type="entry name" value="MFS"/>
    <property type="match status" value="1"/>
</dbReference>
<organism evidence="14 15">
    <name type="scientific">Corynebacterium nuruki</name>
    <dbReference type="NCBI Taxonomy" id="1032851"/>
    <lineage>
        <taxon>Bacteria</taxon>
        <taxon>Bacillati</taxon>
        <taxon>Actinomycetota</taxon>
        <taxon>Actinomycetes</taxon>
        <taxon>Mycobacteriales</taxon>
        <taxon>Corynebacteriaceae</taxon>
        <taxon>Corynebacterium</taxon>
    </lineage>
</organism>
<feature type="transmembrane region" description="Helical" evidence="12">
    <location>
        <begin position="431"/>
        <end position="449"/>
    </location>
</feature>
<keyword evidence="7 12" id="KW-1133">Transmembrane helix</keyword>
<evidence type="ECO:0000256" key="7">
    <source>
        <dbReference type="ARBA" id="ARBA00022989"/>
    </source>
</evidence>
<evidence type="ECO:0000313" key="15">
    <source>
        <dbReference type="Proteomes" id="UP000261739"/>
    </source>
</evidence>